<dbReference type="InterPro" id="IPR011990">
    <property type="entry name" value="TPR-like_helical_dom_sf"/>
</dbReference>
<dbReference type="AlphaFoldDB" id="A0A485M0R8"/>
<dbReference type="SUPFAM" id="SSF48452">
    <property type="entry name" value="TPR-like"/>
    <property type="match status" value="1"/>
</dbReference>
<sequence length="245" mass="27484">MRRICLEGLIVLFVVVLPGYLAAQDIMAQADALYEQGGLDNLLKSAELYAQASEADPTSYEAAWKASRAYREYCNQAKESNAEGWEDICKQYGKMGMMYGEKAIALNPDRVEGHFWYGCSVGNYSDGVSVLTALREGLKDKTQSSFEKSYEIDKTYTTGGPIKALGRFWYVLPWPLRDNEKALSYLKEYNQAYPDDTEGQVFLAEALIDAGGEENITQAKALLEKASVCDEKYFSDWAKRLMADL</sequence>
<accession>A0A485M0R8</accession>
<dbReference type="EMBL" id="CAADRM010000105">
    <property type="protein sequence ID" value="VFU15352.1"/>
    <property type="molecule type" value="Genomic_DNA"/>
</dbReference>
<evidence type="ECO:0008006" key="2">
    <source>
        <dbReference type="Google" id="ProtNLM"/>
    </source>
</evidence>
<evidence type="ECO:0000313" key="1">
    <source>
        <dbReference type="EMBL" id="VFU15352.1"/>
    </source>
</evidence>
<proteinExistence type="predicted"/>
<dbReference type="Gene3D" id="1.25.40.10">
    <property type="entry name" value="Tetratricopeptide repeat domain"/>
    <property type="match status" value="1"/>
</dbReference>
<gene>
    <name evidence="1" type="ORF">SCFA_410020</name>
</gene>
<reference evidence="1" key="1">
    <citation type="submission" date="2019-03" db="EMBL/GenBank/DDBJ databases">
        <authorList>
            <person name="Hao L."/>
        </authorList>
    </citation>
    <scope>NUCLEOTIDE SEQUENCE</scope>
</reference>
<protein>
    <recommendedName>
        <fullName evidence="2">Tetratricopeptide repeat protein</fullName>
    </recommendedName>
</protein>
<organism evidence="1">
    <name type="scientific">anaerobic digester metagenome</name>
    <dbReference type="NCBI Taxonomy" id="1263854"/>
    <lineage>
        <taxon>unclassified sequences</taxon>
        <taxon>metagenomes</taxon>
        <taxon>ecological metagenomes</taxon>
    </lineage>
</organism>
<name>A0A485M0R8_9ZZZZ</name>